<dbReference type="NCBIfam" id="TIGR02143">
    <property type="entry name" value="trmA_only"/>
    <property type="match status" value="1"/>
</dbReference>
<dbReference type="RefSeq" id="WP_035513590.1">
    <property type="nucleotide sequence ID" value="NZ_KN234745.1"/>
</dbReference>
<feature type="binding site" evidence="7 8">
    <location>
        <position position="235"/>
    </location>
    <ligand>
        <name>S-adenosyl-L-methionine</name>
        <dbReference type="ChEBI" id="CHEBI:59789"/>
    </ligand>
</feature>
<evidence type="ECO:0000256" key="7">
    <source>
        <dbReference type="HAMAP-Rule" id="MF_01011"/>
    </source>
</evidence>
<evidence type="ECO:0000256" key="1">
    <source>
        <dbReference type="ARBA" id="ARBA00022603"/>
    </source>
</evidence>
<dbReference type="PANTHER" id="PTHR47790">
    <property type="entry name" value="TRNA/TMRNA (URACIL-C(5))-METHYLTRANSFERASE"/>
    <property type="match status" value="1"/>
</dbReference>
<comment type="function">
    <text evidence="7">Dual-specificity methyltransferase that catalyzes the formation of 5-methyluridine at position 54 (m5U54) in all tRNAs, and that of position 341 (m5U341) in tmRNA (transfer-mRNA).</text>
</comment>
<dbReference type="InterPro" id="IPR030391">
    <property type="entry name" value="MeTrfase_TrmA_CS"/>
</dbReference>
<feature type="binding site" evidence="7 8">
    <location>
        <position position="186"/>
    </location>
    <ligand>
        <name>S-adenosyl-L-methionine</name>
        <dbReference type="ChEBI" id="CHEBI:59789"/>
    </ligand>
</feature>
<evidence type="ECO:0000256" key="6">
    <source>
        <dbReference type="ARBA" id="ARBA00052788"/>
    </source>
</evidence>
<dbReference type="HAMAP" id="MF_01011">
    <property type="entry name" value="RNA_methyltr_TrmA"/>
    <property type="match status" value="1"/>
</dbReference>
<protein>
    <recommendedName>
        <fullName evidence="7">tRNA/tmRNA (uracil-C(5))-methyltransferase</fullName>
        <ecNumber evidence="7">2.1.1.35</ecNumber>
    </recommendedName>
    <alternativeName>
        <fullName evidence="7">tRNA (uracil(54)-C(5))-methyltransferase</fullName>
    </alternativeName>
    <alternativeName>
        <fullName evidence="7">tRNA(m5U54)-methyltransferase</fullName>
        <shortName evidence="7">RUMT</shortName>
    </alternativeName>
    <alternativeName>
        <fullName evidence="7">tmRNA (uracil(341)-C(5))-methyltransferase</fullName>
    </alternativeName>
</protein>
<dbReference type="InterPro" id="IPR030390">
    <property type="entry name" value="MeTrfase_TrmA_AS"/>
</dbReference>
<dbReference type="EC" id="2.1.1.35" evidence="7"/>
<dbReference type="InterPro" id="IPR029063">
    <property type="entry name" value="SAM-dependent_MTases_sf"/>
</dbReference>
<evidence type="ECO:0000313" key="10">
    <source>
        <dbReference type="EMBL" id="KGE03606.1"/>
    </source>
</evidence>
<dbReference type="PROSITE" id="PS51687">
    <property type="entry name" value="SAM_MT_RNA_M5U"/>
    <property type="match status" value="1"/>
</dbReference>
<dbReference type="OrthoDB" id="9804590at2"/>
<dbReference type="GO" id="GO:0005829">
    <property type="term" value="C:cytosol"/>
    <property type="evidence" value="ECO:0007669"/>
    <property type="project" value="TreeGrafter"/>
</dbReference>
<dbReference type="HOGENOM" id="CLU_043022_0_0_6"/>
<dbReference type="SUPFAM" id="SSF53335">
    <property type="entry name" value="S-adenosyl-L-methionine-dependent methyltransferases"/>
    <property type="match status" value="1"/>
</dbReference>
<dbReference type="EMBL" id="AUVB01000054">
    <property type="protein sequence ID" value="KGE03606.1"/>
    <property type="molecule type" value="Genomic_DNA"/>
</dbReference>
<keyword evidence="3 7" id="KW-0949">S-adenosyl-L-methionine</keyword>
<dbReference type="PROSITE" id="PS01230">
    <property type="entry name" value="TRMA_1"/>
    <property type="match status" value="1"/>
</dbReference>
<dbReference type="CDD" id="cd02440">
    <property type="entry name" value="AdoMet_MTases"/>
    <property type="match status" value="1"/>
</dbReference>
<dbReference type="AlphaFoldDB" id="A0A095XVC5"/>
<evidence type="ECO:0000256" key="9">
    <source>
        <dbReference type="PROSITE-ProRule" id="PRU10015"/>
    </source>
</evidence>
<keyword evidence="11" id="KW-1185">Reference proteome</keyword>
<feature type="active site" description="Nucleophile" evidence="7 8">
    <location>
        <position position="322"/>
    </location>
</feature>
<accession>A0A095XVC5</accession>
<comment type="caution">
    <text evidence="10">The sequence shown here is derived from an EMBL/GenBank/DDBJ whole genome shotgun (WGS) entry which is preliminary data.</text>
</comment>
<gene>
    <name evidence="7" type="primary">trmA</name>
    <name evidence="10" type="ORF">HRUBRA_01985</name>
</gene>
<dbReference type="Proteomes" id="UP000029640">
    <property type="component" value="Unassembled WGS sequence"/>
</dbReference>
<evidence type="ECO:0000256" key="3">
    <source>
        <dbReference type="ARBA" id="ARBA00022691"/>
    </source>
</evidence>
<evidence type="ECO:0000256" key="2">
    <source>
        <dbReference type="ARBA" id="ARBA00022679"/>
    </source>
</evidence>
<proteinExistence type="inferred from homology"/>
<dbReference type="Pfam" id="PF05958">
    <property type="entry name" value="tRNA_U5-meth_tr"/>
    <property type="match status" value="1"/>
</dbReference>
<dbReference type="GO" id="GO:0030697">
    <property type="term" value="F:tRNA (uracil(54)-C5)-methyltransferase activity, S-adenosyl methionine-dependent"/>
    <property type="evidence" value="ECO:0007669"/>
    <property type="project" value="UniProtKB-UniRule"/>
</dbReference>
<feature type="active site" evidence="9">
    <location>
        <position position="322"/>
    </location>
</feature>
<dbReference type="GO" id="GO:0000049">
    <property type="term" value="F:tRNA binding"/>
    <property type="evidence" value="ECO:0007669"/>
    <property type="project" value="TreeGrafter"/>
</dbReference>
<evidence type="ECO:0000256" key="4">
    <source>
        <dbReference type="ARBA" id="ARBA00022694"/>
    </source>
</evidence>
<dbReference type="FunFam" id="3.40.50.150:FF:000012">
    <property type="entry name" value="tRNA/tmRNA (uracil-C(5))-methyltransferase"/>
    <property type="match status" value="1"/>
</dbReference>
<evidence type="ECO:0000256" key="5">
    <source>
        <dbReference type="ARBA" id="ARBA00051255"/>
    </source>
</evidence>
<keyword evidence="2 7" id="KW-0808">Transferase</keyword>
<dbReference type="PANTHER" id="PTHR47790:SF2">
    <property type="entry name" value="TRNA_TMRNA (URACIL-C(5))-METHYLTRANSFERASE"/>
    <property type="match status" value="1"/>
</dbReference>
<sequence>MSLPRFQPARYDALLADKVARVSALLAPFDPPAVTVAPSPPEAFRMRAEFRFWHAGDDSFYAMFDPAAPKEPLRVDDFPIACIPIRERMEPLRRALRDHDHLRRKLFQVEFLATTTGEVLVTLAYHRRLDEVWEAAATALAEALDLAIVGRSRGQKVVIGRDWVTEVLTVNGRPCRYRQREQAFTQPNAAVNEAMLEWACAAAAELPGDLLELYCGNGNFTVPLARYFPRVLATELSKVSVRDARHNLADNGIDNAAVVRLSAEEMSSALRGERPFRRLAELPVALEEHDLRTAFVDPPRAGLDPATLASLRRFDHLLYVSCNPLTLAENLAALHGDYRITRFGLFDQFPYTEHMECAVALGRR</sequence>
<dbReference type="GO" id="GO:0019843">
    <property type="term" value="F:rRNA binding"/>
    <property type="evidence" value="ECO:0007669"/>
    <property type="project" value="TreeGrafter"/>
</dbReference>
<dbReference type="PROSITE" id="PS01231">
    <property type="entry name" value="TRMA_2"/>
    <property type="match status" value="1"/>
</dbReference>
<evidence type="ECO:0000256" key="8">
    <source>
        <dbReference type="PROSITE-ProRule" id="PRU01024"/>
    </source>
</evidence>
<feature type="binding site" evidence="7">
    <location>
        <position position="219"/>
    </location>
    <ligand>
        <name>S-adenosyl-L-methionine</name>
        <dbReference type="ChEBI" id="CHEBI:59789"/>
    </ligand>
</feature>
<comment type="catalytic activity">
    <reaction evidence="6 7">
        <text>uridine(54) in tRNA + S-adenosyl-L-methionine = 5-methyluridine(54) in tRNA + S-adenosyl-L-homocysteine + H(+)</text>
        <dbReference type="Rhea" id="RHEA:42712"/>
        <dbReference type="Rhea" id="RHEA-COMP:10167"/>
        <dbReference type="Rhea" id="RHEA-COMP:10193"/>
        <dbReference type="ChEBI" id="CHEBI:15378"/>
        <dbReference type="ChEBI" id="CHEBI:57856"/>
        <dbReference type="ChEBI" id="CHEBI:59789"/>
        <dbReference type="ChEBI" id="CHEBI:65315"/>
        <dbReference type="ChEBI" id="CHEBI:74447"/>
        <dbReference type="EC" id="2.1.1.35"/>
    </reaction>
</comment>
<dbReference type="GO" id="GO:0030488">
    <property type="term" value="P:tRNA methylation"/>
    <property type="evidence" value="ECO:0007669"/>
    <property type="project" value="UniProtKB-UniRule"/>
</dbReference>
<name>A0A095XVC5_9GAMM</name>
<feature type="binding site" evidence="7 8">
    <location>
        <position position="297"/>
    </location>
    <ligand>
        <name>S-adenosyl-L-methionine</name>
        <dbReference type="ChEBI" id="CHEBI:59789"/>
    </ligand>
</feature>
<keyword evidence="4 7" id="KW-0819">tRNA processing</keyword>
<reference evidence="10 11" key="1">
    <citation type="journal article" date="2014" name="Genome Announc.">
        <title>Genome Sequence of Gammaproteobacterial Pseudohaliea rubra Type Strain DSM 19751, Isolated from Coastal Seawater of the Mediterranean Sea.</title>
        <authorList>
            <person name="Spring S."/>
            <person name="Fiebig A."/>
            <person name="Riedel T."/>
            <person name="Goker M."/>
            <person name="Klenk H.P."/>
        </authorList>
    </citation>
    <scope>NUCLEOTIDE SEQUENCE [LARGE SCALE GENOMIC DNA]</scope>
    <source>
        <strain evidence="10 11">DSM 19751</strain>
    </source>
</reference>
<dbReference type="InterPro" id="IPR010280">
    <property type="entry name" value="U5_MeTrfase_fam"/>
</dbReference>
<dbReference type="Gene3D" id="3.40.50.150">
    <property type="entry name" value="Vaccinia Virus protein VP39"/>
    <property type="match status" value="1"/>
</dbReference>
<comment type="similarity">
    <text evidence="7">Belongs to the class I-like SAM-binding methyltransferase superfamily. RNA M5U methyltransferase family. TrmA subfamily.</text>
</comment>
<evidence type="ECO:0000313" key="11">
    <source>
        <dbReference type="Proteomes" id="UP000029640"/>
    </source>
</evidence>
<dbReference type="PATRIC" id="fig|1265313.6.peg.1963"/>
<organism evidence="10 11">
    <name type="scientific">Pseudohaliea rubra DSM 19751</name>
    <dbReference type="NCBI Taxonomy" id="1265313"/>
    <lineage>
        <taxon>Bacteria</taxon>
        <taxon>Pseudomonadati</taxon>
        <taxon>Pseudomonadota</taxon>
        <taxon>Gammaproteobacteria</taxon>
        <taxon>Cellvibrionales</taxon>
        <taxon>Halieaceae</taxon>
        <taxon>Pseudohaliea</taxon>
    </lineage>
</organism>
<dbReference type="FunFam" id="2.40.50.1070:FF:000001">
    <property type="entry name" value="tRNA/tmRNA (uracil-C(5))-methyltransferase"/>
    <property type="match status" value="1"/>
</dbReference>
<dbReference type="Gene3D" id="2.40.50.1070">
    <property type="match status" value="1"/>
</dbReference>
<keyword evidence="1 7" id="KW-0489">Methyltransferase</keyword>
<dbReference type="STRING" id="1265313.HRUBRA_01985"/>
<dbReference type="InterPro" id="IPR011869">
    <property type="entry name" value="TrmA_MeTrfase"/>
</dbReference>
<dbReference type="eggNOG" id="COG2265">
    <property type="taxonomic scope" value="Bacteria"/>
</dbReference>
<feature type="active site" description="Proton acceptor" evidence="7">
    <location>
        <position position="356"/>
    </location>
</feature>
<comment type="catalytic activity">
    <reaction evidence="5 7">
        <text>uridine(341) in tmRNA + S-adenosyl-L-methionine = 5-methyluridine(341) in tmRNA + S-adenosyl-L-homocysteine + H(+)</text>
        <dbReference type="Rhea" id="RHEA:43612"/>
        <dbReference type="Rhea" id="RHEA-COMP:10630"/>
        <dbReference type="Rhea" id="RHEA-COMP:10631"/>
        <dbReference type="ChEBI" id="CHEBI:15378"/>
        <dbReference type="ChEBI" id="CHEBI:57856"/>
        <dbReference type="ChEBI" id="CHEBI:59789"/>
        <dbReference type="ChEBI" id="CHEBI:65315"/>
        <dbReference type="ChEBI" id="CHEBI:74447"/>
    </reaction>
</comment>
<feature type="binding site" evidence="7 8">
    <location>
        <position position="214"/>
    </location>
    <ligand>
        <name>S-adenosyl-L-methionine</name>
        <dbReference type="ChEBI" id="CHEBI:59789"/>
    </ligand>
</feature>